<comment type="subunit">
    <text evidence="6">Part of the 50S ribosomal subunit. Contacts protein L29, and trigger factor when it is bound to the ribosome.</text>
</comment>
<dbReference type="GO" id="GO:0006412">
    <property type="term" value="P:translation"/>
    <property type="evidence" value="ECO:0007669"/>
    <property type="project" value="UniProtKB-UniRule"/>
</dbReference>
<evidence type="ECO:0000256" key="3">
    <source>
        <dbReference type="ARBA" id="ARBA00022884"/>
    </source>
</evidence>
<dbReference type="OrthoDB" id="9793353at2"/>
<evidence type="ECO:0000256" key="4">
    <source>
        <dbReference type="ARBA" id="ARBA00022980"/>
    </source>
</evidence>
<organism evidence="7 8">
    <name type="scientific">Thermocrinis minervae</name>
    <dbReference type="NCBI Taxonomy" id="381751"/>
    <lineage>
        <taxon>Bacteria</taxon>
        <taxon>Pseudomonadati</taxon>
        <taxon>Aquificota</taxon>
        <taxon>Aquificia</taxon>
        <taxon>Aquificales</taxon>
        <taxon>Aquificaceae</taxon>
        <taxon>Thermocrinis</taxon>
    </lineage>
</organism>
<dbReference type="Gene3D" id="3.30.70.330">
    <property type="match status" value="1"/>
</dbReference>
<proteinExistence type="inferred from homology"/>
<keyword evidence="8" id="KW-1185">Reference proteome</keyword>
<dbReference type="GO" id="GO:1990904">
    <property type="term" value="C:ribonucleoprotein complex"/>
    <property type="evidence" value="ECO:0007669"/>
    <property type="project" value="UniProtKB-KW"/>
</dbReference>
<dbReference type="FunFam" id="3.30.70.330:FF:000001">
    <property type="entry name" value="50S ribosomal protein L23"/>
    <property type="match status" value="1"/>
</dbReference>
<dbReference type="HAMAP" id="MF_01369_B">
    <property type="entry name" value="Ribosomal_uL23_B"/>
    <property type="match status" value="1"/>
</dbReference>
<reference evidence="7 8" key="1">
    <citation type="submission" date="2016-11" db="EMBL/GenBank/DDBJ databases">
        <authorList>
            <person name="Jaros S."/>
            <person name="Januszkiewicz K."/>
            <person name="Wedrychowicz H."/>
        </authorList>
    </citation>
    <scope>NUCLEOTIDE SEQUENCE [LARGE SCALE GENOMIC DNA]</scope>
    <source>
        <strain evidence="7 8">DSM 19557</strain>
    </source>
</reference>
<evidence type="ECO:0000256" key="1">
    <source>
        <dbReference type="ARBA" id="ARBA00006700"/>
    </source>
</evidence>
<evidence type="ECO:0000256" key="6">
    <source>
        <dbReference type="HAMAP-Rule" id="MF_01369"/>
    </source>
</evidence>
<comment type="similarity">
    <text evidence="1 6">Belongs to the universal ribosomal protein uL23 family.</text>
</comment>
<comment type="function">
    <text evidence="6">One of the early assembly proteins it binds 23S rRNA. One of the proteins that surrounds the polypeptide exit tunnel on the outside of the ribosome. Forms the main docking site for trigger factor binding to the ribosome.</text>
</comment>
<dbReference type="RefSeq" id="WP_079653808.1">
    <property type="nucleotide sequence ID" value="NZ_LT670846.1"/>
</dbReference>
<dbReference type="InterPro" id="IPR012677">
    <property type="entry name" value="Nucleotide-bd_a/b_plait_sf"/>
</dbReference>
<evidence type="ECO:0000313" key="7">
    <source>
        <dbReference type="EMBL" id="SHK32011.1"/>
    </source>
</evidence>
<dbReference type="STRING" id="381751.SAMN05444391_0656"/>
<dbReference type="GO" id="GO:0003735">
    <property type="term" value="F:structural constituent of ribosome"/>
    <property type="evidence" value="ECO:0007669"/>
    <property type="project" value="InterPro"/>
</dbReference>
<dbReference type="AlphaFoldDB" id="A0A1M6RHN3"/>
<name>A0A1M6RHN3_9AQUI</name>
<dbReference type="NCBIfam" id="NF004363">
    <property type="entry name" value="PRK05738.2-4"/>
    <property type="match status" value="1"/>
</dbReference>
<sequence length="98" mass="11662">MRRPEEIIIRPIITEKTNRLMEEKKYVFEVALDATKHEIKYAIEKLFSVPVLKVNTMIVKPKKKRIFGKITRRYGYTRKYKKAIVTIPPDKEIDLLSL</sequence>
<evidence type="ECO:0000313" key="8">
    <source>
        <dbReference type="Proteomes" id="UP000189810"/>
    </source>
</evidence>
<keyword evidence="3 6" id="KW-0694">RNA-binding</keyword>
<dbReference type="EMBL" id="LT670846">
    <property type="protein sequence ID" value="SHK32011.1"/>
    <property type="molecule type" value="Genomic_DNA"/>
</dbReference>
<keyword evidence="5 6" id="KW-0687">Ribonucleoprotein</keyword>
<dbReference type="Pfam" id="PF00276">
    <property type="entry name" value="Ribosomal_L23"/>
    <property type="match status" value="1"/>
</dbReference>
<protein>
    <recommendedName>
        <fullName evidence="6">Large ribosomal subunit protein uL23</fullName>
    </recommendedName>
</protein>
<dbReference type="Proteomes" id="UP000189810">
    <property type="component" value="Chromosome I"/>
</dbReference>
<keyword evidence="4 6" id="KW-0689">Ribosomal protein</keyword>
<dbReference type="GO" id="GO:0019843">
    <property type="term" value="F:rRNA binding"/>
    <property type="evidence" value="ECO:0007669"/>
    <property type="project" value="UniProtKB-UniRule"/>
</dbReference>
<dbReference type="GO" id="GO:0005840">
    <property type="term" value="C:ribosome"/>
    <property type="evidence" value="ECO:0007669"/>
    <property type="project" value="UniProtKB-KW"/>
</dbReference>
<accession>A0A1M6RHN3</accession>
<dbReference type="SUPFAM" id="SSF54189">
    <property type="entry name" value="Ribosomal proteins S24e, L23 and L15e"/>
    <property type="match status" value="1"/>
</dbReference>
<dbReference type="InterPro" id="IPR012678">
    <property type="entry name" value="Ribosomal_uL23/eL15/eS24_sf"/>
</dbReference>
<evidence type="ECO:0000256" key="5">
    <source>
        <dbReference type="ARBA" id="ARBA00023274"/>
    </source>
</evidence>
<dbReference type="PANTHER" id="PTHR11620">
    <property type="entry name" value="60S RIBOSOMAL PROTEIN L23A"/>
    <property type="match status" value="1"/>
</dbReference>
<gene>
    <name evidence="6" type="primary">rplW</name>
    <name evidence="7" type="ORF">SAMN05444391_0656</name>
</gene>
<keyword evidence="2 6" id="KW-0699">rRNA-binding</keyword>
<dbReference type="InterPro" id="IPR013025">
    <property type="entry name" value="Ribosomal_uL23-like"/>
</dbReference>
<evidence type="ECO:0000256" key="2">
    <source>
        <dbReference type="ARBA" id="ARBA00022730"/>
    </source>
</evidence>